<dbReference type="EMBL" id="CAJVPJ010003667">
    <property type="protein sequence ID" value="CAG8643230.1"/>
    <property type="molecule type" value="Genomic_DNA"/>
</dbReference>
<dbReference type="AlphaFoldDB" id="A0A9N9DQ72"/>
<dbReference type="OrthoDB" id="2447341at2759"/>
<evidence type="ECO:0000256" key="3">
    <source>
        <dbReference type="SAM" id="MobiDB-lite"/>
    </source>
</evidence>
<dbReference type="InterPro" id="IPR047273">
    <property type="entry name" value="VRTN_OTU_dom"/>
</dbReference>
<dbReference type="CDD" id="cd22791">
    <property type="entry name" value="OTU_VRTN"/>
    <property type="match status" value="1"/>
</dbReference>
<evidence type="ECO:0000313" key="5">
    <source>
        <dbReference type="Proteomes" id="UP000789572"/>
    </source>
</evidence>
<keyword evidence="5" id="KW-1185">Reference proteome</keyword>
<gene>
    <name evidence="4" type="ORF">POCULU_LOCUS9536</name>
</gene>
<evidence type="ECO:0000256" key="2">
    <source>
        <dbReference type="ARBA" id="ARBA00020188"/>
    </source>
</evidence>
<protein>
    <recommendedName>
        <fullName evidence="2">Vertnin</fullName>
    </recommendedName>
</protein>
<proteinExistence type="inferred from homology"/>
<accession>A0A9N9DQ72</accession>
<dbReference type="Proteomes" id="UP000789572">
    <property type="component" value="Unassembled WGS sequence"/>
</dbReference>
<evidence type="ECO:0000256" key="1">
    <source>
        <dbReference type="ARBA" id="ARBA00007290"/>
    </source>
</evidence>
<comment type="similarity">
    <text evidence="1">Belongs to the vertnin family.</text>
</comment>
<feature type="region of interest" description="Disordered" evidence="3">
    <location>
        <begin position="254"/>
        <end position="275"/>
    </location>
</feature>
<name>A0A9N9DQ72_9GLOM</name>
<dbReference type="PANTHER" id="PTHR16081">
    <property type="entry name" value="VERTNIN"/>
    <property type="match status" value="1"/>
</dbReference>
<sequence>MNNSSYITYLNATKVFLSTEPTIDSMIDYATRLQIDPINDYTCLHTFKPANIMTDWNANLSLPEEYNHFVCGQSSADGSCLYNAASIILCGDESLRLVLHAGSVSELMKHAKYYLQLSLFQKDWAWSDEAMRTSFQSEKFYVKAGYYKAEIMEMCSIDAYSPLLAIYGLSGYIQHPIYSIYPNVGEESDLRITYNRKISPRSDSTNITDRPPLHIMWVNIRIKTQQDFDEWCRQNFPSTNHFVPVFNQPSITEPPTISLIRPSAEQPPKSPSREQNNYVGALMAGIDPTLQLNVETDDEYIIYEPAKDTICQLTRTEMLEKLVYYDAIRQTYLWRDWSISHTWLINILQKEPDFPAQVAPVINYTRDNDTALTKYFSCAGCVGSVKTGGSFRISTKELLFKNPYMQLKVTFSKNRRICTHFKGITYGQTRGLSKQLLKPETTLPRQMRATALAELTPERILTGNRQH</sequence>
<dbReference type="GO" id="GO:0006357">
    <property type="term" value="P:regulation of transcription by RNA polymerase II"/>
    <property type="evidence" value="ECO:0007669"/>
    <property type="project" value="TreeGrafter"/>
</dbReference>
<reference evidence="4" key="1">
    <citation type="submission" date="2021-06" db="EMBL/GenBank/DDBJ databases">
        <authorList>
            <person name="Kallberg Y."/>
            <person name="Tangrot J."/>
            <person name="Rosling A."/>
        </authorList>
    </citation>
    <scope>NUCLEOTIDE SEQUENCE</scope>
    <source>
        <strain evidence="4">IA702</strain>
    </source>
</reference>
<feature type="non-terminal residue" evidence="4">
    <location>
        <position position="467"/>
    </location>
</feature>
<dbReference type="GO" id="GO:0000785">
    <property type="term" value="C:chromatin"/>
    <property type="evidence" value="ECO:0007669"/>
    <property type="project" value="TreeGrafter"/>
</dbReference>
<dbReference type="PANTHER" id="PTHR16081:SF0">
    <property type="entry name" value="VERTNIN"/>
    <property type="match status" value="1"/>
</dbReference>
<dbReference type="InterPro" id="IPR038822">
    <property type="entry name" value="Vertnin-like"/>
</dbReference>
<comment type="caution">
    <text evidence="4">The sequence shown here is derived from an EMBL/GenBank/DDBJ whole genome shotgun (WGS) entry which is preliminary data.</text>
</comment>
<organism evidence="4 5">
    <name type="scientific">Paraglomus occultum</name>
    <dbReference type="NCBI Taxonomy" id="144539"/>
    <lineage>
        <taxon>Eukaryota</taxon>
        <taxon>Fungi</taxon>
        <taxon>Fungi incertae sedis</taxon>
        <taxon>Mucoromycota</taxon>
        <taxon>Glomeromycotina</taxon>
        <taxon>Glomeromycetes</taxon>
        <taxon>Paraglomerales</taxon>
        <taxon>Paraglomeraceae</taxon>
        <taxon>Paraglomus</taxon>
    </lineage>
</organism>
<evidence type="ECO:0000313" key="4">
    <source>
        <dbReference type="EMBL" id="CAG8643230.1"/>
    </source>
</evidence>